<dbReference type="SUPFAM" id="SSF88713">
    <property type="entry name" value="Glycoside hydrolase/deacetylase"/>
    <property type="match status" value="1"/>
</dbReference>
<dbReference type="Gene3D" id="3.20.20.370">
    <property type="entry name" value="Glycoside hydrolase/deacetylase"/>
    <property type="match status" value="1"/>
</dbReference>
<protein>
    <submittedName>
        <fullName evidence="2">Delta-lactam-biosynthetic de-N-acetylase</fullName>
    </submittedName>
</protein>
<gene>
    <name evidence="2" type="primary">pdaA</name>
    <name evidence="2" type="ORF">DWY99_08975</name>
</gene>
<dbReference type="GO" id="GO:0005975">
    <property type="term" value="P:carbohydrate metabolic process"/>
    <property type="evidence" value="ECO:0007669"/>
    <property type="project" value="InterPro"/>
</dbReference>
<dbReference type="NCBIfam" id="TIGR02884">
    <property type="entry name" value="spore_pdaA"/>
    <property type="match status" value="1"/>
</dbReference>
<comment type="caution">
    <text evidence="2">The sequence shown here is derived from an EMBL/GenBank/DDBJ whole genome shotgun (WGS) entry which is preliminary data.</text>
</comment>
<sequence length="270" mass="30417">MYVVIKGKKLIGAALCLIIVAAAVISWIGFSNRDDGIVEAAASNDNWGLSFQEEGKTPVGNATPEFLKQYNAYFCGNSEDKKIYLTFDCGYENGYTPAILEALERHNVKAAFFVVGNYLETSPDLVKRMVEEGHIVGNHTYHHPDMSQISDPASFQKEITSLEKKYQEITGLEMQKFYRPPQGKYSESNLKMAQELGYQTVFWSLAYVDWYVDQQPTQEEAYAKLLPRIHPGAVVLLHSTSKTNAEILDNLLTKWEQEGYTFGTLNELCG</sequence>
<reference evidence="2 3" key="1">
    <citation type="submission" date="2018-08" db="EMBL/GenBank/DDBJ databases">
        <title>A genome reference for cultivated species of the human gut microbiota.</title>
        <authorList>
            <person name="Zou Y."/>
            <person name="Xue W."/>
            <person name="Luo G."/>
        </authorList>
    </citation>
    <scope>NUCLEOTIDE SEQUENCE [LARGE SCALE GENOMIC DNA]</scope>
    <source>
        <strain evidence="2 3">AF28-26</strain>
    </source>
</reference>
<dbReference type="EMBL" id="QRTC01000034">
    <property type="protein sequence ID" value="RGQ39332.1"/>
    <property type="molecule type" value="Genomic_DNA"/>
</dbReference>
<dbReference type="GO" id="GO:0016020">
    <property type="term" value="C:membrane"/>
    <property type="evidence" value="ECO:0007669"/>
    <property type="project" value="TreeGrafter"/>
</dbReference>
<dbReference type="InterPro" id="IPR014235">
    <property type="entry name" value="Spore_PdaA"/>
</dbReference>
<dbReference type="GO" id="GO:0016810">
    <property type="term" value="F:hydrolase activity, acting on carbon-nitrogen (but not peptide) bonds"/>
    <property type="evidence" value="ECO:0007669"/>
    <property type="project" value="InterPro"/>
</dbReference>
<evidence type="ECO:0000313" key="2">
    <source>
        <dbReference type="EMBL" id="RGQ39332.1"/>
    </source>
</evidence>
<evidence type="ECO:0000259" key="1">
    <source>
        <dbReference type="PROSITE" id="PS51677"/>
    </source>
</evidence>
<dbReference type="Pfam" id="PF01522">
    <property type="entry name" value="Polysacc_deac_1"/>
    <property type="match status" value="1"/>
</dbReference>
<evidence type="ECO:0000313" key="3">
    <source>
        <dbReference type="Proteomes" id="UP000284751"/>
    </source>
</evidence>
<dbReference type="InterPro" id="IPR002509">
    <property type="entry name" value="NODB_dom"/>
</dbReference>
<feature type="domain" description="NodB homology" evidence="1">
    <location>
        <begin position="81"/>
        <end position="263"/>
    </location>
</feature>
<dbReference type="PROSITE" id="PS51677">
    <property type="entry name" value="NODB"/>
    <property type="match status" value="1"/>
</dbReference>
<dbReference type="CDD" id="cd10948">
    <property type="entry name" value="CE4_BsPdaA_like"/>
    <property type="match status" value="1"/>
</dbReference>
<organism evidence="2 3">
    <name type="scientific">[Clostridium] leptum</name>
    <dbReference type="NCBI Taxonomy" id="1535"/>
    <lineage>
        <taxon>Bacteria</taxon>
        <taxon>Bacillati</taxon>
        <taxon>Bacillota</taxon>
        <taxon>Clostridia</taxon>
        <taxon>Eubacteriales</taxon>
        <taxon>Oscillospiraceae</taxon>
        <taxon>Oscillospiraceae incertae sedis</taxon>
    </lineage>
</organism>
<name>A0A412AWC4_9FIRM</name>
<dbReference type="Proteomes" id="UP000284751">
    <property type="component" value="Unassembled WGS sequence"/>
</dbReference>
<dbReference type="InterPro" id="IPR011330">
    <property type="entry name" value="Glyco_hydro/deAcase_b/a-brl"/>
</dbReference>
<dbReference type="InterPro" id="IPR050248">
    <property type="entry name" value="Polysacc_deacetylase_ArnD"/>
</dbReference>
<dbReference type="AlphaFoldDB" id="A0A412AWC4"/>
<proteinExistence type="predicted"/>
<accession>A0A412AWC4</accession>
<dbReference type="PANTHER" id="PTHR10587:SF78">
    <property type="entry name" value="PEPTIDOGLYCAN-N-ACETYLMURAMIC ACID DEACETYLASE PDAA"/>
    <property type="match status" value="1"/>
</dbReference>
<dbReference type="PANTHER" id="PTHR10587">
    <property type="entry name" value="GLYCOSYL TRANSFERASE-RELATED"/>
    <property type="match status" value="1"/>
</dbReference>